<reference evidence="9" key="1">
    <citation type="journal article" date="2023" name="Genome Biol. Evol.">
        <title>Long-read-based Genome Assembly of Drosophila gunungcola Reveals Fewer Chemosensory Genes in Flower-breeding Species.</title>
        <authorList>
            <person name="Negi A."/>
            <person name="Liao B.Y."/>
            <person name="Yeh S.D."/>
        </authorList>
    </citation>
    <scope>NUCLEOTIDE SEQUENCE</scope>
    <source>
        <strain evidence="9">Sukarami</strain>
    </source>
</reference>
<dbReference type="SUPFAM" id="SSF54060">
    <property type="entry name" value="His-Me finger endonucleases"/>
    <property type="match status" value="1"/>
</dbReference>
<dbReference type="InterPro" id="IPR044929">
    <property type="entry name" value="DNA/RNA_non-sp_Endonuclease_sf"/>
</dbReference>
<dbReference type="PANTHER" id="PTHR13966:SF17">
    <property type="entry name" value="ENDONUCLEASE-RELATED"/>
    <property type="match status" value="1"/>
</dbReference>
<dbReference type="SMART" id="SM00892">
    <property type="entry name" value="Endonuclease_NS"/>
    <property type="match status" value="1"/>
</dbReference>
<dbReference type="GO" id="GO:0005634">
    <property type="term" value="C:nucleus"/>
    <property type="evidence" value="ECO:0007669"/>
    <property type="project" value="TreeGrafter"/>
</dbReference>
<dbReference type="InterPro" id="IPR044925">
    <property type="entry name" value="His-Me_finger_sf"/>
</dbReference>
<evidence type="ECO:0000259" key="8">
    <source>
        <dbReference type="SMART" id="SM00892"/>
    </source>
</evidence>
<keyword evidence="7" id="KW-0378">Hydrolase</keyword>
<dbReference type="InterPro" id="IPR001604">
    <property type="entry name" value="Endo_G_ENPP1-like_dom"/>
</dbReference>
<gene>
    <name evidence="9" type="ORF">M5D96_000369</name>
</gene>
<comment type="cofactor">
    <cofactor evidence="7">
        <name>Mg(2+)</name>
        <dbReference type="ChEBI" id="CHEBI:18420"/>
    </cofactor>
</comment>
<dbReference type="Proteomes" id="UP001059596">
    <property type="component" value="Chromosome 3R"/>
</dbReference>
<keyword evidence="2 7" id="KW-0540">Nuclease</keyword>
<evidence type="ECO:0000313" key="10">
    <source>
        <dbReference type="Proteomes" id="UP001059596"/>
    </source>
</evidence>
<feature type="domain" description="DNA/RNA non-specific endonuclease/pyrophosphatase/phosphodiesterase" evidence="8">
    <location>
        <begin position="39"/>
        <end position="252"/>
    </location>
</feature>
<evidence type="ECO:0000313" key="9">
    <source>
        <dbReference type="EMBL" id="KAI8044218.1"/>
    </source>
</evidence>
<sequence>IGDVQGFCQLTQANTWTDRIFAHSVNNHYELLLTDRLEINQQISLLCGGNQAVFNTTCQKSDSLRPPTAFDQDGLISAADAASFQLSSIYNRFVYLFGSGQPYIASPQSLSFDRGHLTPVADYTFPNVLRQTNKYLNVVPQFYSINRSNWKIVENWVRDQKQVLNVCTGALGVLELGNTQIYLAPGKNPVPRWTYKIVHRANTNQKYVILTSNNGWETQMPNPASVCRVIACPSSLKPTGTGFTFCCDPIDFINRNVPNLRGSC</sequence>
<proteinExistence type="inferred from homology"/>
<evidence type="ECO:0000256" key="4">
    <source>
        <dbReference type="ARBA" id="ARBA00022759"/>
    </source>
</evidence>
<comment type="similarity">
    <text evidence="1 7">Belongs to the DNA/RNA non-specific endonuclease family.</text>
</comment>
<dbReference type="GO" id="GO:0046872">
    <property type="term" value="F:metal ion binding"/>
    <property type="evidence" value="ECO:0007669"/>
    <property type="project" value="UniProtKB-KW"/>
</dbReference>
<dbReference type="GO" id="GO:0000014">
    <property type="term" value="F:single-stranded DNA endodeoxyribonuclease activity"/>
    <property type="evidence" value="ECO:0007669"/>
    <property type="project" value="TreeGrafter"/>
</dbReference>
<keyword evidence="10" id="KW-1185">Reference proteome</keyword>
<dbReference type="GO" id="GO:0005743">
    <property type="term" value="C:mitochondrial inner membrane"/>
    <property type="evidence" value="ECO:0007669"/>
    <property type="project" value="TreeGrafter"/>
</dbReference>
<dbReference type="Gene3D" id="3.40.570.10">
    <property type="entry name" value="Extracellular Endonuclease, subunit A"/>
    <property type="match status" value="1"/>
</dbReference>
<dbReference type="PANTHER" id="PTHR13966">
    <property type="entry name" value="ENDONUCLEASE RELATED"/>
    <property type="match status" value="1"/>
</dbReference>
<accession>A0A9P9YWL4</accession>
<evidence type="ECO:0000256" key="6">
    <source>
        <dbReference type="PIRSR" id="PIRSR640255-2"/>
    </source>
</evidence>
<organism evidence="9 10">
    <name type="scientific">Drosophila gunungcola</name>
    <name type="common">fruit fly</name>
    <dbReference type="NCBI Taxonomy" id="103775"/>
    <lineage>
        <taxon>Eukaryota</taxon>
        <taxon>Metazoa</taxon>
        <taxon>Ecdysozoa</taxon>
        <taxon>Arthropoda</taxon>
        <taxon>Hexapoda</taxon>
        <taxon>Insecta</taxon>
        <taxon>Pterygota</taxon>
        <taxon>Neoptera</taxon>
        <taxon>Endopterygota</taxon>
        <taxon>Diptera</taxon>
        <taxon>Brachycera</taxon>
        <taxon>Muscomorpha</taxon>
        <taxon>Ephydroidea</taxon>
        <taxon>Drosophilidae</taxon>
        <taxon>Drosophila</taxon>
        <taxon>Sophophora</taxon>
    </lineage>
</organism>
<keyword evidence="4 7" id="KW-0255">Endonuclease</keyword>
<evidence type="ECO:0000256" key="5">
    <source>
        <dbReference type="PIRSR" id="PIRSR640255-1"/>
    </source>
</evidence>
<comment type="caution">
    <text evidence="9">The sequence shown here is derived from an EMBL/GenBank/DDBJ whole genome shotgun (WGS) entry which is preliminary data.</text>
</comment>
<dbReference type="PROSITE" id="PS01070">
    <property type="entry name" value="NUCLEASE_NON_SPEC"/>
    <property type="match status" value="1"/>
</dbReference>
<dbReference type="AlphaFoldDB" id="A0A9P9YWL4"/>
<dbReference type="GO" id="GO:0003676">
    <property type="term" value="F:nucleic acid binding"/>
    <property type="evidence" value="ECO:0007669"/>
    <property type="project" value="InterPro"/>
</dbReference>
<dbReference type="EC" id="3.1.30.-" evidence="7"/>
<evidence type="ECO:0000256" key="1">
    <source>
        <dbReference type="ARBA" id="ARBA00010052"/>
    </source>
</evidence>
<dbReference type="GO" id="GO:0004521">
    <property type="term" value="F:RNA endonuclease activity"/>
    <property type="evidence" value="ECO:0007669"/>
    <property type="project" value="TreeGrafter"/>
</dbReference>
<evidence type="ECO:0000256" key="3">
    <source>
        <dbReference type="ARBA" id="ARBA00022723"/>
    </source>
</evidence>
<evidence type="ECO:0000256" key="7">
    <source>
        <dbReference type="RuleBase" id="RU366055"/>
    </source>
</evidence>
<dbReference type="InterPro" id="IPR040255">
    <property type="entry name" value="Non-specific_endonuclease"/>
</dbReference>
<evidence type="ECO:0000256" key="2">
    <source>
        <dbReference type="ARBA" id="ARBA00022722"/>
    </source>
</evidence>
<feature type="active site" description="Proton acceptor" evidence="5">
    <location>
        <position position="116"/>
    </location>
</feature>
<dbReference type="Pfam" id="PF01223">
    <property type="entry name" value="Endonuclease_NS"/>
    <property type="match status" value="1"/>
</dbReference>
<feature type="binding site" evidence="6">
    <location>
        <position position="146"/>
    </location>
    <ligand>
        <name>Mg(2+)</name>
        <dbReference type="ChEBI" id="CHEBI:18420"/>
        <note>catalytic</note>
    </ligand>
</feature>
<name>A0A9P9YWL4_9MUSC</name>
<keyword evidence="3 6" id="KW-0479">Metal-binding</keyword>
<dbReference type="InterPro" id="IPR018524">
    <property type="entry name" value="DNA/RNA_endonuclease_AS"/>
</dbReference>
<dbReference type="GO" id="GO:0006309">
    <property type="term" value="P:apoptotic DNA fragmentation"/>
    <property type="evidence" value="ECO:0007669"/>
    <property type="project" value="TreeGrafter"/>
</dbReference>
<protein>
    <recommendedName>
        <fullName evidence="7">Endonuclease</fullName>
        <ecNumber evidence="7">3.1.30.-</ecNumber>
    </recommendedName>
</protein>
<dbReference type="EMBL" id="JAMKOV010000001">
    <property type="protein sequence ID" value="KAI8044218.1"/>
    <property type="molecule type" value="Genomic_DNA"/>
</dbReference>
<feature type="non-terminal residue" evidence="9">
    <location>
        <position position="264"/>
    </location>
</feature>